<dbReference type="EMBL" id="JBHSWE010000001">
    <property type="protein sequence ID" value="MFC6672304.1"/>
    <property type="molecule type" value="Genomic_DNA"/>
</dbReference>
<keyword evidence="1" id="KW-0808">Transferase</keyword>
<dbReference type="GO" id="GO:0032259">
    <property type="term" value="P:methylation"/>
    <property type="evidence" value="ECO:0007669"/>
    <property type="project" value="UniProtKB-KW"/>
</dbReference>
<keyword evidence="2" id="KW-1185">Reference proteome</keyword>
<sequence>MRLDSIVPWGRSFEEYRSIFDLSDGDLQKKILGCGDGPACFNAELTQRGGNVVSVEPVYLFSGDQIRARIDEVYPQIMAQMADNTDKYLWESIESVDELGRVRMNAMQQFLSDYEQGLEAGRYLCASLPSLPFEDHRFDLALCSHFLFLYSDHFDLEQHIHAMKELCRIAAEVRVYPLLSLDGNPSRHLQAVMDALAADGIDTLLQPVDYQFQKGATEMLLAKPCSHRW</sequence>
<dbReference type="EC" id="2.1.-.-" evidence="1"/>
<keyword evidence="1" id="KW-0489">Methyltransferase</keyword>
<organism evidence="1 2">
    <name type="scientific">Marinobacterium aestuariivivens</name>
    <dbReference type="NCBI Taxonomy" id="1698799"/>
    <lineage>
        <taxon>Bacteria</taxon>
        <taxon>Pseudomonadati</taxon>
        <taxon>Pseudomonadota</taxon>
        <taxon>Gammaproteobacteria</taxon>
        <taxon>Oceanospirillales</taxon>
        <taxon>Oceanospirillaceae</taxon>
        <taxon>Marinobacterium</taxon>
    </lineage>
</organism>
<reference evidence="2" key="1">
    <citation type="journal article" date="2019" name="Int. J. Syst. Evol. Microbiol.">
        <title>The Global Catalogue of Microorganisms (GCM) 10K type strain sequencing project: providing services to taxonomists for standard genome sequencing and annotation.</title>
        <authorList>
            <consortium name="The Broad Institute Genomics Platform"/>
            <consortium name="The Broad Institute Genome Sequencing Center for Infectious Disease"/>
            <person name="Wu L."/>
            <person name="Ma J."/>
        </authorList>
    </citation>
    <scope>NUCLEOTIDE SEQUENCE [LARGE SCALE GENOMIC DNA]</scope>
    <source>
        <strain evidence="2">NBRC 111756</strain>
    </source>
</reference>
<comment type="caution">
    <text evidence="1">The sequence shown here is derived from an EMBL/GenBank/DDBJ whole genome shotgun (WGS) entry which is preliminary data.</text>
</comment>
<dbReference type="GO" id="GO:0008168">
    <property type="term" value="F:methyltransferase activity"/>
    <property type="evidence" value="ECO:0007669"/>
    <property type="project" value="UniProtKB-KW"/>
</dbReference>
<gene>
    <name evidence="1" type="ORF">ACFQDL_21205</name>
</gene>
<proteinExistence type="predicted"/>
<protein>
    <submittedName>
        <fullName evidence="1">Class I SAM-dependent methyltransferase</fullName>
        <ecNumber evidence="1">2.1.-.-</ecNumber>
    </submittedName>
</protein>
<dbReference type="Gene3D" id="3.40.50.150">
    <property type="entry name" value="Vaccinia Virus protein VP39"/>
    <property type="match status" value="1"/>
</dbReference>
<dbReference type="Proteomes" id="UP001596422">
    <property type="component" value="Unassembled WGS sequence"/>
</dbReference>
<evidence type="ECO:0000313" key="1">
    <source>
        <dbReference type="EMBL" id="MFC6672304.1"/>
    </source>
</evidence>
<dbReference type="InterPro" id="IPR029063">
    <property type="entry name" value="SAM-dependent_MTases_sf"/>
</dbReference>
<accession>A0ABW2A4E6</accession>
<dbReference type="RefSeq" id="WP_379910751.1">
    <property type="nucleotide sequence ID" value="NZ_JBHSWE010000001.1"/>
</dbReference>
<name>A0ABW2A4E6_9GAMM</name>
<evidence type="ECO:0000313" key="2">
    <source>
        <dbReference type="Proteomes" id="UP001596422"/>
    </source>
</evidence>